<proteinExistence type="predicted"/>
<organism evidence="2 3">
    <name type="scientific">Candidatus Dojkabacteria bacterium</name>
    <dbReference type="NCBI Taxonomy" id="2099670"/>
    <lineage>
        <taxon>Bacteria</taxon>
        <taxon>Candidatus Dojkabacteria</taxon>
    </lineage>
</organism>
<evidence type="ECO:0000259" key="1">
    <source>
        <dbReference type="PROSITE" id="PS50853"/>
    </source>
</evidence>
<reference evidence="2" key="1">
    <citation type="submission" date="2020-04" db="EMBL/GenBank/DDBJ databases">
        <authorList>
            <person name="Zhang T."/>
        </authorList>
    </citation>
    <scope>NUCLEOTIDE SEQUENCE</scope>
    <source>
        <strain evidence="2">HKST-UBA12</strain>
    </source>
</reference>
<dbReference type="InterPro" id="IPR013783">
    <property type="entry name" value="Ig-like_fold"/>
</dbReference>
<name>A0A955ICS5_9BACT</name>
<comment type="caution">
    <text evidence="2">The sequence shown here is derived from an EMBL/GenBank/DDBJ whole genome shotgun (WGS) entry which is preliminary data.</text>
</comment>
<evidence type="ECO:0000313" key="3">
    <source>
        <dbReference type="Proteomes" id="UP000760819"/>
    </source>
</evidence>
<dbReference type="Proteomes" id="UP000760819">
    <property type="component" value="Unassembled WGS sequence"/>
</dbReference>
<protein>
    <recommendedName>
        <fullName evidence="1">Fibronectin type-III domain-containing protein</fullName>
    </recommendedName>
</protein>
<gene>
    <name evidence="2" type="ORF">KC640_00955</name>
</gene>
<dbReference type="EMBL" id="JAGQLI010000050">
    <property type="protein sequence ID" value="MCA9378973.1"/>
    <property type="molecule type" value="Genomic_DNA"/>
</dbReference>
<dbReference type="InterPro" id="IPR003961">
    <property type="entry name" value="FN3_dom"/>
</dbReference>
<feature type="domain" description="Fibronectin type-III" evidence="1">
    <location>
        <begin position="785"/>
        <end position="882"/>
    </location>
</feature>
<sequence length="932" mass="99490">MKFPLPTSNSLPGGFFFLKLRNFQAAVLGLGLLLVLGIVFSGQIKVSALGLTSNNLLQSQKLSAENILSDGYVKYVGNSLNKVTESQLFSLGASNPPNENTLTWAPQTGSLSIYLNNDGTYTVRSDFKWTDTSGFSDPHTRYEHEIVFYNWDLFDCKYSDSIASNLVQQYLGTMLYDDVHKPLSECNVASVATNLENAYVDTRLFDKDGDGEAYTIGTTSVPQKNKDYYVTFIVTPSETQTLSSIEVSGSLGHYAGSYATPLQFSPIQELAFCYGAVWLTFDAACTFRSSPNNPILIPRSTYSKNSSFFMSWDLVSPPPTDPAPDPPVLPCEGRSNGAYCGSSLGLTPNVLYQCQYNVATAVQVCTNGCSVQPAGTDDFCSPPPPNNATCPNNENGLYCGSAVGLDPNTLYNCQNGTKTVAQVCVLGCIQKPPGTADVCRSSADSGSCPAGNGDYCGSSLGLDPNTLFTCIDGNSSVKEVCSNGCELMPPGTPDACYPPGSGGGGDTGDKVILYGDSNYGANTIRIQVGIGDSEEPTRGSAYKSMSMPSGWSVILSDQHLGLVGATKCFSASEPNLEAIGWAFNIESMQVFGTNVCPVDTADGVRICRSTGQTDCMTVAENIPSLGQYGFGNDTLKSVSLGGSWELVLFEDDGYGGKRFITGTINDMAGTPFGYGASSLQVRRRDPAAFTLYHLGDFNGGEQFSSDRTVSDMSYWDSFTTPADQKWNDNAQSIRVASGYEIVACVDAGFHGVCGRTNHDNGDLNSVAYGLRNGLSSVQVCLGSCPPTSVPPSLISPANGVKYLPGTPITFSWSGNGEQYRVEYWGGSFGESIQNTGWRDGILAWTVNSLSVSSAPYYWRVQSWTSVGESGWSPTYSFYIQDVSPVQVYINGPVQASLNTDMVYTALTSPSSAVGLTYVWSPAPKSGQGTAVA</sequence>
<accession>A0A955ICS5</accession>
<dbReference type="Gene3D" id="2.60.20.10">
    <property type="entry name" value="Crystallins"/>
    <property type="match status" value="2"/>
</dbReference>
<dbReference type="Gene3D" id="2.60.40.10">
    <property type="entry name" value="Immunoglobulins"/>
    <property type="match status" value="1"/>
</dbReference>
<dbReference type="PROSITE" id="PS50853">
    <property type="entry name" value="FN3"/>
    <property type="match status" value="1"/>
</dbReference>
<dbReference type="AlphaFoldDB" id="A0A955ICS5"/>
<feature type="non-terminal residue" evidence="2">
    <location>
        <position position="932"/>
    </location>
</feature>
<reference evidence="2" key="2">
    <citation type="journal article" date="2021" name="Microbiome">
        <title>Successional dynamics and alternative stable states in a saline activated sludge microbial community over 9 years.</title>
        <authorList>
            <person name="Wang Y."/>
            <person name="Ye J."/>
            <person name="Ju F."/>
            <person name="Liu L."/>
            <person name="Boyd J.A."/>
            <person name="Deng Y."/>
            <person name="Parks D.H."/>
            <person name="Jiang X."/>
            <person name="Yin X."/>
            <person name="Woodcroft B.J."/>
            <person name="Tyson G.W."/>
            <person name="Hugenholtz P."/>
            <person name="Polz M.F."/>
            <person name="Zhang T."/>
        </authorList>
    </citation>
    <scope>NUCLEOTIDE SEQUENCE</scope>
    <source>
        <strain evidence="2">HKST-UBA12</strain>
    </source>
</reference>
<evidence type="ECO:0000313" key="2">
    <source>
        <dbReference type="EMBL" id="MCA9378973.1"/>
    </source>
</evidence>